<feature type="compositionally biased region" description="Polar residues" evidence="4">
    <location>
        <begin position="188"/>
        <end position="200"/>
    </location>
</feature>
<feature type="compositionally biased region" description="Basic and acidic residues" evidence="4">
    <location>
        <begin position="1"/>
        <end position="15"/>
    </location>
</feature>
<dbReference type="InterPro" id="IPR019385">
    <property type="entry name" value="PHAX_RNA-binding_domain"/>
</dbReference>
<dbReference type="Gene3D" id="1.10.10.1440">
    <property type="entry name" value="PHAX RNA-binding domain"/>
    <property type="match status" value="1"/>
</dbReference>
<evidence type="ECO:0000256" key="1">
    <source>
        <dbReference type="ARBA" id="ARBA00022737"/>
    </source>
</evidence>
<dbReference type="PROSITE" id="PS50297">
    <property type="entry name" value="ANK_REP_REGION"/>
    <property type="match status" value="3"/>
</dbReference>
<evidence type="ECO:0000256" key="2">
    <source>
        <dbReference type="ARBA" id="ARBA00023043"/>
    </source>
</evidence>
<feature type="compositionally biased region" description="Polar residues" evidence="4">
    <location>
        <begin position="890"/>
        <end position="930"/>
    </location>
</feature>
<evidence type="ECO:0000256" key="4">
    <source>
        <dbReference type="SAM" id="MobiDB-lite"/>
    </source>
</evidence>
<evidence type="ECO:0000313" key="7">
    <source>
        <dbReference type="Proteomes" id="UP000244803"/>
    </source>
</evidence>
<feature type="compositionally biased region" description="Basic residues" evidence="4">
    <location>
        <begin position="141"/>
        <end position="150"/>
    </location>
</feature>
<feature type="compositionally biased region" description="Polar residues" evidence="4">
    <location>
        <begin position="16"/>
        <end position="26"/>
    </location>
</feature>
<feature type="region of interest" description="Disordered" evidence="4">
    <location>
        <begin position="1"/>
        <end position="31"/>
    </location>
</feature>
<dbReference type="PRINTS" id="PR01415">
    <property type="entry name" value="ANKYRIN"/>
</dbReference>
<feature type="repeat" description="ANK" evidence="3">
    <location>
        <begin position="490"/>
        <end position="522"/>
    </location>
</feature>
<evidence type="ECO:0000256" key="3">
    <source>
        <dbReference type="PROSITE-ProRule" id="PRU00023"/>
    </source>
</evidence>
<accession>A0A976M616</accession>
<feature type="domain" description="Phosphorylated adapter RNA export protein RNA-binding" evidence="5">
    <location>
        <begin position="707"/>
        <end position="792"/>
    </location>
</feature>
<feature type="compositionally biased region" description="Low complexity" evidence="4">
    <location>
        <begin position="807"/>
        <end position="835"/>
    </location>
</feature>
<feature type="repeat" description="ANK" evidence="3">
    <location>
        <begin position="533"/>
        <end position="565"/>
    </location>
</feature>
<feature type="compositionally biased region" description="Polar residues" evidence="4">
    <location>
        <begin position="85"/>
        <end position="96"/>
    </location>
</feature>
<feature type="compositionally biased region" description="Low complexity" evidence="4">
    <location>
        <begin position="109"/>
        <end position="123"/>
    </location>
</feature>
<dbReference type="Proteomes" id="UP000244803">
    <property type="component" value="Chromosome 3"/>
</dbReference>
<sequence>MTEKIKTRIRKEGTERVSSQPSSQDEVPTGPYGMFNFTEMFKSLNIPENAQNQQVYENQQLMTDIGKFFFTSMMNFSHLINTHKNTGNKTSINSADRQIKVEQSRARNSKSSRNARNARSAENQPVSETTTGGTDGIGSGHYRKQSKNKQTRQSNNAAQTTNTTNERFNTRSGTGKGNRGRVSHERGVNSTQLPESQTRLTTDRERTPAESERQYSVKESLPLDRVPTHRDAGNDLVVSEENKVTAREEGEYDLSTECEHPEANFSDFQAPTPNNNDKQKLNLNIYRFINNCVSIKESTTTDTMIERAEALSTARSTSDGQEEGVATEVHYGNQHKAGTVTSGRGVTNVASSPNNLNTIVSGNTLTNTVANMSSTSDRNLVGNTASNVAGDIANNFGVDTGDSALNNSPAYSGANPSGTGGGTGGTDEETLLMLCFGGDLEGVKKLREVDLEFVDEVGRSAIHYACTSGNVDLVSYLITRDVEIDKKDVKGWTPLFISVVKNYVDIVELLLDCGADLTLTLRHRCAPTRLTDAHSHPIHFAAIKLNREMTELLLSRNVDVNQKDSQGITPLSYSCTKGDLEYVAYLLDAGANPTIQDVNGRTSYHSVALGGSLELAKLLHERVGIQNTQDRWSLTPAKLAHIRGHTELSEFLAHPSRHAPCGRELFRGGEQEGVIGDLGTMSGGNPLPLDAVSVNSDDSDDMYVLVSTTIASALNEPNSDQIYRCLTRLGPDVVKTLFELTLKVEKNGGVATADGKRLRTPGGVFFTLLKQMYLNDYITKEDYQYIRAAEKERIKSLKSTKANVNVTTATNAANKHNNAGNKYNKAGGNNKHGGTSTKKTNVSNKYRSNTSTSTRYATKNNDNNDVGRVGVSNNRRGTSGMSKDGRRSAPRTNDQGNRGNSVDSNNRVGNSVSGRSTGARNNVSSVNTRARSNKRQ</sequence>
<dbReference type="OrthoDB" id="285735at2759"/>
<evidence type="ECO:0000313" key="6">
    <source>
        <dbReference type="EMBL" id="UKJ89096.2"/>
    </source>
</evidence>
<organism evidence="6 7">
    <name type="scientific">Theileria orientalis</name>
    <dbReference type="NCBI Taxonomy" id="68886"/>
    <lineage>
        <taxon>Eukaryota</taxon>
        <taxon>Sar</taxon>
        <taxon>Alveolata</taxon>
        <taxon>Apicomplexa</taxon>
        <taxon>Aconoidasida</taxon>
        <taxon>Piroplasmida</taxon>
        <taxon>Theileriidae</taxon>
        <taxon>Theileria</taxon>
    </lineage>
</organism>
<dbReference type="PROSITE" id="PS50088">
    <property type="entry name" value="ANK_REPEAT"/>
    <property type="match status" value="4"/>
</dbReference>
<feature type="compositionally biased region" description="Low complexity" evidence="4">
    <location>
        <begin position="155"/>
        <end position="171"/>
    </location>
</feature>
<dbReference type="InterPro" id="IPR038092">
    <property type="entry name" value="PHAX_RNA-binding_sf"/>
</dbReference>
<dbReference type="EMBL" id="CP056066">
    <property type="protein sequence ID" value="UKJ89096.2"/>
    <property type="molecule type" value="Genomic_DNA"/>
</dbReference>
<dbReference type="PANTHER" id="PTHR24198">
    <property type="entry name" value="ANKYRIN REPEAT AND PROTEIN KINASE DOMAIN-CONTAINING PROTEIN"/>
    <property type="match status" value="1"/>
</dbReference>
<dbReference type="Pfam" id="PF12796">
    <property type="entry name" value="Ank_2"/>
    <property type="match status" value="2"/>
</dbReference>
<dbReference type="AlphaFoldDB" id="A0A976M616"/>
<evidence type="ECO:0000259" key="5">
    <source>
        <dbReference type="Pfam" id="PF10258"/>
    </source>
</evidence>
<protein>
    <submittedName>
        <fullName evidence="6">Ankyrin repeat containing protein</fullName>
    </submittedName>
</protein>
<reference evidence="6" key="1">
    <citation type="submission" date="2022-07" db="EMBL/GenBank/DDBJ databases">
        <title>Evaluation of T. orientalis genome assembly methods using nanopore sequencing and analysis of variation between genomes.</title>
        <authorList>
            <person name="Yam J."/>
            <person name="Micallef M.L."/>
            <person name="Liu M."/>
            <person name="Djordjevic S.P."/>
            <person name="Bogema D.R."/>
            <person name="Jenkins C."/>
        </authorList>
    </citation>
    <scope>NUCLEOTIDE SEQUENCE</scope>
    <source>
        <strain evidence="6">Fish Creek</strain>
    </source>
</reference>
<feature type="compositionally biased region" description="Polar residues" evidence="4">
    <location>
        <begin position="836"/>
        <end position="859"/>
    </location>
</feature>
<feature type="compositionally biased region" description="Low complexity" evidence="4">
    <location>
        <begin position="860"/>
        <end position="877"/>
    </location>
</feature>
<dbReference type="Pfam" id="PF10258">
    <property type="entry name" value="PHAX_RNA-bd"/>
    <property type="match status" value="1"/>
</dbReference>
<feature type="repeat" description="ANK" evidence="3">
    <location>
        <begin position="566"/>
        <end position="598"/>
    </location>
</feature>
<dbReference type="PANTHER" id="PTHR24198:SF165">
    <property type="entry name" value="ANKYRIN REPEAT-CONTAINING PROTEIN-RELATED"/>
    <property type="match status" value="1"/>
</dbReference>
<dbReference type="SMART" id="SM00248">
    <property type="entry name" value="ANK"/>
    <property type="match status" value="5"/>
</dbReference>
<name>A0A976M616_THEOR</name>
<dbReference type="SUPFAM" id="SSF48403">
    <property type="entry name" value="Ankyrin repeat"/>
    <property type="match status" value="1"/>
</dbReference>
<feature type="compositionally biased region" description="Basic and acidic residues" evidence="4">
    <location>
        <begin position="201"/>
        <end position="216"/>
    </location>
</feature>
<dbReference type="InterPro" id="IPR036770">
    <property type="entry name" value="Ankyrin_rpt-contain_sf"/>
</dbReference>
<feature type="region of interest" description="Disordered" evidence="4">
    <location>
        <begin position="807"/>
        <end position="936"/>
    </location>
</feature>
<dbReference type="InterPro" id="IPR002110">
    <property type="entry name" value="Ankyrin_rpt"/>
</dbReference>
<feature type="region of interest" description="Disordered" evidence="4">
    <location>
        <begin position="85"/>
        <end position="247"/>
    </location>
</feature>
<feature type="repeat" description="ANK" evidence="3">
    <location>
        <begin position="457"/>
        <end position="489"/>
    </location>
</feature>
<dbReference type="Gene3D" id="1.25.40.20">
    <property type="entry name" value="Ankyrin repeat-containing domain"/>
    <property type="match status" value="2"/>
</dbReference>
<keyword evidence="2 3" id="KW-0040">ANK repeat</keyword>
<gene>
    <name evidence="6" type="ORF">MACJ_002342</name>
</gene>
<keyword evidence="1" id="KW-0677">Repeat</keyword>
<proteinExistence type="predicted"/>